<keyword evidence="1" id="KW-0812">Transmembrane</keyword>
<feature type="non-terminal residue" evidence="2">
    <location>
        <position position="181"/>
    </location>
</feature>
<feature type="transmembrane region" description="Helical" evidence="1">
    <location>
        <begin position="6"/>
        <end position="27"/>
    </location>
</feature>
<comment type="caution">
    <text evidence="2">The sequence shown here is derived from an EMBL/GenBank/DDBJ whole genome shotgun (WGS) entry which is preliminary data.</text>
</comment>
<protein>
    <submittedName>
        <fullName evidence="2">Uncharacterized protein</fullName>
    </submittedName>
</protein>
<evidence type="ECO:0000256" key="1">
    <source>
        <dbReference type="SAM" id="Phobius"/>
    </source>
</evidence>
<evidence type="ECO:0000313" key="3">
    <source>
        <dbReference type="Proteomes" id="UP000050509"/>
    </source>
</evidence>
<gene>
    <name evidence="2" type="ORF">SE17_43560</name>
</gene>
<evidence type="ECO:0000313" key="2">
    <source>
        <dbReference type="EMBL" id="KPV46188.1"/>
    </source>
</evidence>
<dbReference type="Proteomes" id="UP000050509">
    <property type="component" value="Unassembled WGS sequence"/>
</dbReference>
<organism evidence="2 3">
    <name type="scientific">Kouleothrix aurantiaca</name>
    <dbReference type="NCBI Taxonomy" id="186479"/>
    <lineage>
        <taxon>Bacteria</taxon>
        <taxon>Bacillati</taxon>
        <taxon>Chloroflexota</taxon>
        <taxon>Chloroflexia</taxon>
        <taxon>Chloroflexales</taxon>
        <taxon>Roseiflexineae</taxon>
        <taxon>Roseiflexaceae</taxon>
        <taxon>Kouleothrix</taxon>
    </lineage>
</organism>
<reference evidence="2 3" key="1">
    <citation type="submission" date="2015-09" db="EMBL/GenBank/DDBJ databases">
        <title>Draft genome sequence of Kouleothrix aurantiaca JCM 19913.</title>
        <authorList>
            <person name="Hemp J."/>
        </authorList>
    </citation>
    <scope>NUCLEOTIDE SEQUENCE [LARGE SCALE GENOMIC DNA]</scope>
    <source>
        <strain evidence="2 3">COM-B</strain>
    </source>
</reference>
<dbReference type="AlphaFoldDB" id="A0A0P9F3N8"/>
<keyword evidence="3" id="KW-1185">Reference proteome</keyword>
<keyword evidence="1" id="KW-0472">Membrane</keyword>
<feature type="non-terminal residue" evidence="2">
    <location>
        <position position="1"/>
    </location>
</feature>
<feature type="transmembrane region" description="Helical" evidence="1">
    <location>
        <begin position="129"/>
        <end position="149"/>
    </location>
</feature>
<feature type="transmembrane region" description="Helical" evidence="1">
    <location>
        <begin position="39"/>
        <end position="58"/>
    </location>
</feature>
<accession>A0A0P9F3N8</accession>
<dbReference type="EMBL" id="LJCR01003614">
    <property type="protein sequence ID" value="KPV46188.1"/>
    <property type="molecule type" value="Genomic_DNA"/>
</dbReference>
<feature type="transmembrane region" description="Helical" evidence="1">
    <location>
        <begin position="101"/>
        <end position="123"/>
    </location>
</feature>
<sequence length="181" mass="18417">AVAGGAGYALAVLLAVLPLAVALALALGMRRAIRPGGQLGLLVLAGLFFGLGVALLAFQLPALPHTAKLLMIECDLLLLGLAIALLDALDEGETLRRDILRSAAAASILALLFGAQVALAISLGAGATLPMQLLLLAVVALAIALASWADHFAAWLDGLVFAGAPSMQHERADLRGALVLH</sequence>
<proteinExistence type="predicted"/>
<keyword evidence="1" id="KW-1133">Transmembrane helix</keyword>
<name>A0A0P9F3N8_9CHLR</name>